<dbReference type="GO" id="GO:0016874">
    <property type="term" value="F:ligase activity"/>
    <property type="evidence" value="ECO:0007669"/>
    <property type="project" value="UniProtKB-KW"/>
</dbReference>
<dbReference type="RefSeq" id="WP_136452737.1">
    <property type="nucleotide sequence ID" value="NZ_SSWH01000001.1"/>
</dbReference>
<name>A0A4S5EA86_9MICC</name>
<dbReference type="Pfam" id="PF13563">
    <property type="entry name" value="2_5_RNA_ligase2"/>
    <property type="match status" value="1"/>
</dbReference>
<gene>
    <name evidence="1" type="ORF">E8P82_01670</name>
</gene>
<proteinExistence type="predicted"/>
<dbReference type="Proteomes" id="UP000305233">
    <property type="component" value="Unassembled WGS sequence"/>
</dbReference>
<protein>
    <submittedName>
        <fullName evidence="1">2'-5' RNA ligase family protein</fullName>
    </submittedName>
</protein>
<accession>A0A4S5EA86</accession>
<keyword evidence="2" id="KW-1185">Reference proteome</keyword>
<dbReference type="InterPro" id="IPR009097">
    <property type="entry name" value="Cyclic_Pdiesterase"/>
</dbReference>
<reference evidence="1 2" key="1">
    <citation type="submission" date="2019-04" db="EMBL/GenBank/DDBJ databases">
        <authorList>
            <person name="Liu Q."/>
            <person name="Xin Y.-H."/>
        </authorList>
    </citation>
    <scope>NUCLEOTIDE SEQUENCE [LARGE SCALE GENOMIC DNA]</scope>
    <source>
        <strain evidence="1 2">AM23</strain>
    </source>
</reference>
<dbReference type="Gene3D" id="3.90.1140.10">
    <property type="entry name" value="Cyclic phosphodiesterase"/>
    <property type="match status" value="1"/>
</dbReference>
<evidence type="ECO:0000313" key="2">
    <source>
        <dbReference type="Proteomes" id="UP000305233"/>
    </source>
</evidence>
<comment type="caution">
    <text evidence="1">The sequence shown here is derived from an EMBL/GenBank/DDBJ whole genome shotgun (WGS) entry which is preliminary data.</text>
</comment>
<evidence type="ECO:0000313" key="1">
    <source>
        <dbReference type="EMBL" id="THJ68636.1"/>
    </source>
</evidence>
<keyword evidence="1" id="KW-0436">Ligase</keyword>
<dbReference type="EMBL" id="SSWH01000001">
    <property type="protein sequence ID" value="THJ68636.1"/>
    <property type="molecule type" value="Genomic_DNA"/>
</dbReference>
<dbReference type="OrthoDB" id="3397424at2"/>
<dbReference type="SUPFAM" id="SSF55144">
    <property type="entry name" value="LigT-like"/>
    <property type="match status" value="1"/>
</dbReference>
<dbReference type="AlphaFoldDB" id="A0A4S5EA86"/>
<sequence length="179" mass="19339">MADSVELLLDPAADLFIREDWATLERAGLPNLSNHGSGSNAPHITLVAASRIDDRYDEELAAASQGAPFEIATAGFIVFPTRRKFVLARQVVASTALGGLHSRIWSALDGLAGSVPLTVRESWTPHITLAHSLTSDQLAAAFDVLRERKPERLGAGPVRRWDSHDKRIILFGGGDPVPE</sequence>
<organism evidence="1 2">
    <name type="scientific">Arthrobacter echini</name>
    <dbReference type="NCBI Taxonomy" id="1529066"/>
    <lineage>
        <taxon>Bacteria</taxon>
        <taxon>Bacillati</taxon>
        <taxon>Actinomycetota</taxon>
        <taxon>Actinomycetes</taxon>
        <taxon>Micrococcales</taxon>
        <taxon>Micrococcaceae</taxon>
        <taxon>Arthrobacter</taxon>
    </lineage>
</organism>